<keyword evidence="1" id="KW-0812">Transmembrane</keyword>
<evidence type="ECO:0000313" key="3">
    <source>
        <dbReference type="Proteomes" id="UP001055125"/>
    </source>
</evidence>
<reference evidence="2" key="2">
    <citation type="submission" date="2021-08" db="EMBL/GenBank/DDBJ databases">
        <authorList>
            <person name="Tani A."/>
            <person name="Ola A."/>
            <person name="Ogura Y."/>
            <person name="Katsura K."/>
            <person name="Hayashi T."/>
        </authorList>
    </citation>
    <scope>NUCLEOTIDE SEQUENCE</scope>
    <source>
        <strain evidence="2">DSM 19015</strain>
    </source>
</reference>
<dbReference type="EMBL" id="BPQP01000063">
    <property type="protein sequence ID" value="GJD96532.1"/>
    <property type="molecule type" value="Genomic_DNA"/>
</dbReference>
<evidence type="ECO:0000313" key="2">
    <source>
        <dbReference type="EMBL" id="GJD96532.1"/>
    </source>
</evidence>
<reference evidence="2" key="1">
    <citation type="journal article" date="2021" name="Front. Microbiol.">
        <title>Comprehensive Comparative Genomics and Phenotyping of Methylobacterium Species.</title>
        <authorList>
            <person name="Alessa O."/>
            <person name="Ogura Y."/>
            <person name="Fujitani Y."/>
            <person name="Takami H."/>
            <person name="Hayashi T."/>
            <person name="Sahin N."/>
            <person name="Tani A."/>
        </authorList>
    </citation>
    <scope>NUCLEOTIDE SEQUENCE</scope>
    <source>
        <strain evidence="2">DSM 19015</strain>
    </source>
</reference>
<comment type="caution">
    <text evidence="2">The sequence shown here is derived from an EMBL/GenBank/DDBJ whole genome shotgun (WGS) entry which is preliminary data.</text>
</comment>
<proteinExistence type="predicted"/>
<keyword evidence="3" id="KW-1185">Reference proteome</keyword>
<accession>A0ABQ4S296</accession>
<dbReference type="RefSeq" id="WP_238245634.1">
    <property type="nucleotide sequence ID" value="NZ_BPQP01000063.1"/>
</dbReference>
<protein>
    <recommendedName>
        <fullName evidence="4">SGNH/GDSL hydrolase family protein</fullName>
    </recommendedName>
</protein>
<keyword evidence="1" id="KW-0472">Membrane</keyword>
<sequence length="359" mass="38098">MGSTAGAAARGDAGAQSAAWRRFTAIFGAAALTLGLAATGFVAFMDPYGLRAAPGRPAVPLMDSNQRFLYPQIVRGGAYDAAVIGTSTARLLDPEALGRAFGGRFANLAMNAATPYEQVQMARLFLRHATPHVLLYALDATWCGADAETRRFTPRPFPAWLYGPGTPLDPLRQVNWQSLTTAGAVLLHRLGRAPERIRADGYAVFTPPETSYDAARAARHIHGGGSVAEDAAAPVGSNDAPDAPMPALAWLDDLLAATPDAVRLVAFMPVHAVVQGRPGTVRGAREAACKARVAEIGRHRGATVVDFRVPSPVTRDDSNYWDALHYRLPVADRIVAGLAAAKERGADDPAGFYRVLARP</sequence>
<gene>
    <name evidence="2" type="ORF">OCOJLMKI_3753</name>
</gene>
<dbReference type="Proteomes" id="UP001055125">
    <property type="component" value="Unassembled WGS sequence"/>
</dbReference>
<evidence type="ECO:0008006" key="4">
    <source>
        <dbReference type="Google" id="ProtNLM"/>
    </source>
</evidence>
<name>A0ABQ4S296_9HYPH</name>
<keyword evidence="1" id="KW-1133">Transmembrane helix</keyword>
<organism evidence="2 3">
    <name type="scientific">Methylobacterium iners</name>
    <dbReference type="NCBI Taxonomy" id="418707"/>
    <lineage>
        <taxon>Bacteria</taxon>
        <taxon>Pseudomonadati</taxon>
        <taxon>Pseudomonadota</taxon>
        <taxon>Alphaproteobacteria</taxon>
        <taxon>Hyphomicrobiales</taxon>
        <taxon>Methylobacteriaceae</taxon>
        <taxon>Methylobacterium</taxon>
    </lineage>
</organism>
<feature type="transmembrane region" description="Helical" evidence="1">
    <location>
        <begin position="23"/>
        <end position="44"/>
    </location>
</feature>
<evidence type="ECO:0000256" key="1">
    <source>
        <dbReference type="SAM" id="Phobius"/>
    </source>
</evidence>